<name>A0ABQ7XVJ4_BRANA</name>
<evidence type="ECO:0000313" key="2">
    <source>
        <dbReference type="EMBL" id="KAH0859063.1"/>
    </source>
</evidence>
<reference evidence="2 3" key="1">
    <citation type="submission" date="2021-05" db="EMBL/GenBank/DDBJ databases">
        <title>Genome Assembly of Synthetic Allotetraploid Brassica napus Reveals Homoeologous Exchanges between Subgenomes.</title>
        <authorList>
            <person name="Davis J.T."/>
        </authorList>
    </citation>
    <scope>NUCLEOTIDE SEQUENCE [LARGE SCALE GENOMIC DNA]</scope>
    <source>
        <strain evidence="3">cv. Da-Ae</strain>
        <tissue evidence="2">Seedling</tissue>
    </source>
</reference>
<feature type="non-terminal residue" evidence="2">
    <location>
        <position position="1"/>
    </location>
</feature>
<dbReference type="Proteomes" id="UP000824890">
    <property type="component" value="Unassembled WGS sequence"/>
</dbReference>
<protein>
    <submittedName>
        <fullName evidence="2">Uncharacterized protein</fullName>
    </submittedName>
</protein>
<comment type="caution">
    <text evidence="2">The sequence shown here is derived from an EMBL/GenBank/DDBJ whole genome shotgun (WGS) entry which is preliminary data.</text>
</comment>
<sequence>VGLGANRVKLFHIRKYERIPLSEYFHFLEEGGCPWDWTRSTFQRVPKESPSGDPRSLLAGTRRPVSCLGSGGIQYMSSFPTKTPKPRPEAGPWNPEARTRSQSRNPEAGVGTRKMETSARRMGHQTSLSVVLSCTSARCERICSLIGDVCPGEWTKIFDPMQTHGRHASMGMCLVCSCTLDPDDFFSFIKMRCCPHGWDWSELAANGELGNVCIKGDASSHTPDTCAASVAILGLSSDFSLHFLRLSSSMDRVDECMGPEPGILRGRILARLGIRGMRRFNKTRSPKLRILMLDSAGLACASWACKSCNGLSFRSLCRSPYWGTFGMFFLVPGDNLVDSWYRSRSLGHVVCGEQPQSMLGWPGIVLSWNPEDPGHALPKSEGCMDFRPGTRRLNALSSQNPEAGWTFVQGPGGRIDYHPGTRRLDGLSSWNPEAGWTFVQEPKGWMNYRPRTRRLDGLSSWNPKAGWTIFLEHGGWNPMIVWTFRETFSYIYLFLTRSRLHRKCLPLSKPGSVFQCVVQLQLGRLKDGTICVSIGMHHIPPSLD</sequence>
<dbReference type="EMBL" id="JAGKQM010000019">
    <property type="protein sequence ID" value="KAH0859063.1"/>
    <property type="molecule type" value="Genomic_DNA"/>
</dbReference>
<organism evidence="2 3">
    <name type="scientific">Brassica napus</name>
    <name type="common">Rape</name>
    <dbReference type="NCBI Taxonomy" id="3708"/>
    <lineage>
        <taxon>Eukaryota</taxon>
        <taxon>Viridiplantae</taxon>
        <taxon>Streptophyta</taxon>
        <taxon>Embryophyta</taxon>
        <taxon>Tracheophyta</taxon>
        <taxon>Spermatophyta</taxon>
        <taxon>Magnoliopsida</taxon>
        <taxon>eudicotyledons</taxon>
        <taxon>Gunneridae</taxon>
        <taxon>Pentapetalae</taxon>
        <taxon>rosids</taxon>
        <taxon>malvids</taxon>
        <taxon>Brassicales</taxon>
        <taxon>Brassicaceae</taxon>
        <taxon>Brassiceae</taxon>
        <taxon>Brassica</taxon>
    </lineage>
</organism>
<accession>A0ABQ7XVJ4</accession>
<feature type="region of interest" description="Disordered" evidence="1">
    <location>
        <begin position="77"/>
        <end position="122"/>
    </location>
</feature>
<gene>
    <name evidence="2" type="ORF">HID58_087324</name>
</gene>
<proteinExistence type="predicted"/>
<feature type="non-terminal residue" evidence="2">
    <location>
        <position position="544"/>
    </location>
</feature>
<evidence type="ECO:0000256" key="1">
    <source>
        <dbReference type="SAM" id="MobiDB-lite"/>
    </source>
</evidence>
<keyword evidence="3" id="KW-1185">Reference proteome</keyword>
<evidence type="ECO:0000313" key="3">
    <source>
        <dbReference type="Proteomes" id="UP000824890"/>
    </source>
</evidence>